<name>A0AAN6FK14_9PEZI</name>
<gene>
    <name evidence="2" type="ORF">LTR82_011591</name>
</gene>
<evidence type="ECO:0000313" key="2">
    <source>
        <dbReference type="EMBL" id="KAK0317552.1"/>
    </source>
</evidence>
<organism evidence="2 3">
    <name type="scientific">Friedmanniomyces endolithicus</name>
    <dbReference type="NCBI Taxonomy" id="329885"/>
    <lineage>
        <taxon>Eukaryota</taxon>
        <taxon>Fungi</taxon>
        <taxon>Dikarya</taxon>
        <taxon>Ascomycota</taxon>
        <taxon>Pezizomycotina</taxon>
        <taxon>Dothideomycetes</taxon>
        <taxon>Dothideomycetidae</taxon>
        <taxon>Mycosphaerellales</taxon>
        <taxon>Teratosphaeriaceae</taxon>
        <taxon>Friedmanniomyces</taxon>
    </lineage>
</organism>
<feature type="non-terminal residue" evidence="2">
    <location>
        <position position="102"/>
    </location>
</feature>
<protein>
    <submittedName>
        <fullName evidence="2">Uncharacterized protein</fullName>
    </submittedName>
</protein>
<evidence type="ECO:0000256" key="1">
    <source>
        <dbReference type="SAM" id="MobiDB-lite"/>
    </source>
</evidence>
<comment type="caution">
    <text evidence="2">The sequence shown here is derived from an EMBL/GenBank/DDBJ whole genome shotgun (WGS) entry which is preliminary data.</text>
</comment>
<accession>A0AAN6FK14</accession>
<dbReference type="Proteomes" id="UP001168146">
    <property type="component" value="Unassembled WGS sequence"/>
</dbReference>
<feature type="compositionally biased region" description="Low complexity" evidence="1">
    <location>
        <begin position="35"/>
        <end position="49"/>
    </location>
</feature>
<reference evidence="2" key="1">
    <citation type="submission" date="2021-12" db="EMBL/GenBank/DDBJ databases">
        <title>Black yeast isolated from Biological Soil Crust.</title>
        <authorList>
            <person name="Kurbessoian T."/>
        </authorList>
    </citation>
    <scope>NUCLEOTIDE SEQUENCE</scope>
    <source>
        <strain evidence="2">CCFEE 5208</strain>
    </source>
</reference>
<evidence type="ECO:0000313" key="3">
    <source>
        <dbReference type="Proteomes" id="UP001168146"/>
    </source>
</evidence>
<dbReference type="AlphaFoldDB" id="A0AAN6FK14"/>
<proteinExistence type="predicted"/>
<sequence length="102" mass="10879">MSKPMDINERNAAYAGDDELAPVSPVERITVRPKGAALSPGGSSSSSAATEHHGAVEMVTSPDPGQQPPLETTVAELEAGKGRRFAFLKRPQFWIVLALSHR</sequence>
<feature type="region of interest" description="Disordered" evidence="1">
    <location>
        <begin position="33"/>
        <end position="70"/>
    </location>
</feature>
<dbReference type="EMBL" id="JASUXU010000043">
    <property type="protein sequence ID" value="KAK0317552.1"/>
    <property type="molecule type" value="Genomic_DNA"/>
</dbReference>